<dbReference type="AlphaFoldDB" id="A0A0J6FES1"/>
<reference evidence="3" key="2">
    <citation type="journal article" date="2009" name="Genome Res.">
        <title>Comparative genomic analyses of the human fungal pathogens Coccidioides and their relatives.</title>
        <authorList>
            <person name="Sharpton T.J."/>
            <person name="Stajich J.E."/>
            <person name="Rounsley S.D."/>
            <person name="Gardner M.J."/>
            <person name="Wortman J.R."/>
            <person name="Jordar V.S."/>
            <person name="Maiti R."/>
            <person name="Kodira C.D."/>
            <person name="Neafsey D.E."/>
            <person name="Zeng Q."/>
            <person name="Hung C.-Y."/>
            <person name="McMahan C."/>
            <person name="Muszewska A."/>
            <person name="Grynberg M."/>
            <person name="Mandel M.A."/>
            <person name="Kellner E.M."/>
            <person name="Barker B.M."/>
            <person name="Galgiani J.N."/>
            <person name="Orbach M.J."/>
            <person name="Kirkland T.N."/>
            <person name="Cole G.T."/>
            <person name="Henn M.R."/>
            <person name="Birren B.W."/>
            <person name="Taylor J.W."/>
        </authorList>
    </citation>
    <scope>NUCLEOTIDE SEQUENCE [LARGE SCALE GENOMIC DNA]</scope>
    <source>
        <strain evidence="3">RMSCC 3488</strain>
    </source>
</reference>
<dbReference type="OrthoDB" id="4607847at2759"/>
<proteinExistence type="predicted"/>
<gene>
    <name evidence="2" type="ORF">CPAG_05142</name>
</gene>
<dbReference type="PANTHER" id="PTHR38083:SF1">
    <property type="entry name" value="CALCIUM-DEPENDENT CELL ADHESION MOLECULE 1-RELATED"/>
    <property type="match status" value="1"/>
</dbReference>
<sequence length="197" mass="22018">MVAVHTVEFYPEKDYGGAAVTSELNKVEHLALGTKYLSYHLGSGTKLLVWNHSNYYDQEQWVSDKSSLPAGKQCYKVLAGATRVIGFRFKDATGGAQKAYSLTLNIHDIGQVTLYSNESDQFAIAGTMPQDGPPVTTAVYVRDMRTGIYIVQGSIYFKWDSDRQKVVIADELNWPKQLKHEEDGNDDFTITLISKDP</sequence>
<dbReference type="InterPro" id="IPR029283">
    <property type="entry name" value="Membrane-bd"/>
</dbReference>
<reference evidence="3" key="3">
    <citation type="journal article" date="2010" name="Genome Res.">
        <title>Population genomic sequencing of Coccidioides fungi reveals recent hybridization and transposon control.</title>
        <authorList>
            <person name="Neafsey D.E."/>
            <person name="Barker B.M."/>
            <person name="Sharpton T.J."/>
            <person name="Stajich J.E."/>
            <person name="Park D.J."/>
            <person name="Whiston E."/>
            <person name="Hung C.-Y."/>
            <person name="McMahan C."/>
            <person name="White J."/>
            <person name="Sykes S."/>
            <person name="Heiman D."/>
            <person name="Young S."/>
            <person name="Zeng Q."/>
            <person name="Abouelleil A."/>
            <person name="Aftuck L."/>
            <person name="Bessette D."/>
            <person name="Brown A."/>
            <person name="FitzGerald M."/>
            <person name="Lui A."/>
            <person name="Macdonald J.P."/>
            <person name="Priest M."/>
            <person name="Orbach M.J."/>
            <person name="Galgiani J.N."/>
            <person name="Kirkland T.N."/>
            <person name="Cole G.T."/>
            <person name="Birren B.W."/>
            <person name="Henn M.R."/>
            <person name="Taylor J.W."/>
            <person name="Rounsley S.D."/>
        </authorList>
    </citation>
    <scope>NUCLEOTIDE SEQUENCE [LARGE SCALE GENOMIC DNA]</scope>
    <source>
        <strain evidence="3">RMSCC 3488</strain>
    </source>
</reference>
<reference evidence="2 3" key="1">
    <citation type="submission" date="2007-06" db="EMBL/GenBank/DDBJ databases">
        <title>The Genome Sequence of Coccidioides posadasii RMSCC_3488.</title>
        <authorList>
            <consortium name="Coccidioides Genome Resources Consortium"/>
            <consortium name="The Broad Institute Genome Sequencing Platform"/>
            <person name="Henn M.R."/>
            <person name="Sykes S."/>
            <person name="Young S."/>
            <person name="Jaffe D."/>
            <person name="Berlin A."/>
            <person name="Alvarez P."/>
            <person name="Butler J."/>
            <person name="Gnerre S."/>
            <person name="Grabherr M."/>
            <person name="Mauceli E."/>
            <person name="Brockman W."/>
            <person name="Kodira C."/>
            <person name="Alvarado L."/>
            <person name="Zeng Q."/>
            <person name="Crawford M."/>
            <person name="Antoine C."/>
            <person name="Devon K."/>
            <person name="Galgiani J."/>
            <person name="Orsborn K."/>
            <person name="Lewis M.L."/>
            <person name="Nusbaum C."/>
            <person name="Galagan J."/>
            <person name="Birren B."/>
        </authorList>
    </citation>
    <scope>NUCLEOTIDE SEQUENCE [LARGE SCALE GENOMIC DNA]</scope>
    <source>
        <strain evidence="2 3">RMSCC 3488</strain>
    </source>
</reference>
<protein>
    <recommendedName>
        <fullName evidence="1">Calcium-dependent cell adhesion molecule 1 membrane-binding domain-containing protein</fullName>
    </recommendedName>
</protein>
<dbReference type="InterPro" id="IPR038423">
    <property type="entry name" value="CAD_C_sf"/>
</dbReference>
<evidence type="ECO:0000313" key="2">
    <source>
        <dbReference type="EMBL" id="KMM68818.1"/>
    </source>
</evidence>
<dbReference type="EMBL" id="DS268111">
    <property type="protein sequence ID" value="KMM68818.1"/>
    <property type="molecule type" value="Genomic_DNA"/>
</dbReference>
<dbReference type="VEuPathDB" id="FungiDB:CPAG_05142"/>
<dbReference type="Pfam" id="PF14564">
    <property type="entry name" value="Membrane_bind"/>
    <property type="match status" value="1"/>
</dbReference>
<evidence type="ECO:0000259" key="1">
    <source>
        <dbReference type="Pfam" id="PF14564"/>
    </source>
</evidence>
<feature type="domain" description="Calcium-dependent cell adhesion molecule 1 membrane-binding" evidence="1">
    <location>
        <begin position="85"/>
        <end position="192"/>
    </location>
</feature>
<dbReference type="Gene3D" id="2.60.40.1720">
    <property type="entry name" value="Calcium-dependent cell adhesion molecule-1"/>
    <property type="match status" value="1"/>
</dbReference>
<dbReference type="InterPro" id="IPR052885">
    <property type="entry name" value="Dictyostelium_CAD"/>
</dbReference>
<accession>A0A0J6FES1</accession>
<dbReference type="PANTHER" id="PTHR38083">
    <property type="entry name" value="CALCIUM-DEPENDENT CELL ADHESION MOLECULE 1-RELATED"/>
    <property type="match status" value="1"/>
</dbReference>
<organism evidence="2 3">
    <name type="scientific">Coccidioides posadasii RMSCC 3488</name>
    <dbReference type="NCBI Taxonomy" id="454284"/>
    <lineage>
        <taxon>Eukaryota</taxon>
        <taxon>Fungi</taxon>
        <taxon>Dikarya</taxon>
        <taxon>Ascomycota</taxon>
        <taxon>Pezizomycotina</taxon>
        <taxon>Eurotiomycetes</taxon>
        <taxon>Eurotiomycetidae</taxon>
        <taxon>Onygenales</taxon>
        <taxon>Onygenaceae</taxon>
        <taxon>Coccidioides</taxon>
    </lineage>
</organism>
<dbReference type="Proteomes" id="UP000054567">
    <property type="component" value="Unassembled WGS sequence"/>
</dbReference>
<evidence type="ECO:0000313" key="3">
    <source>
        <dbReference type="Proteomes" id="UP000054567"/>
    </source>
</evidence>
<name>A0A0J6FES1_COCPO</name>